<dbReference type="InterPro" id="IPR050127">
    <property type="entry name" value="Serine_Proteases_S1"/>
</dbReference>
<dbReference type="SMART" id="SM00020">
    <property type="entry name" value="Tryp_SPc"/>
    <property type="match status" value="1"/>
</dbReference>
<dbReference type="Gene3D" id="2.40.10.10">
    <property type="entry name" value="Trypsin-like serine proteases"/>
    <property type="match status" value="1"/>
</dbReference>
<dbReference type="GO" id="GO:0005615">
    <property type="term" value="C:extracellular space"/>
    <property type="evidence" value="ECO:0007669"/>
    <property type="project" value="TreeGrafter"/>
</dbReference>
<dbReference type="PANTHER" id="PTHR24264">
    <property type="entry name" value="TRYPSIN-RELATED"/>
    <property type="match status" value="1"/>
</dbReference>
<dbReference type="InterPro" id="IPR009003">
    <property type="entry name" value="Peptidase_S1_PA"/>
</dbReference>
<dbReference type="PROSITE" id="PS00135">
    <property type="entry name" value="TRYPSIN_SER"/>
    <property type="match status" value="1"/>
</dbReference>
<dbReference type="VEuPathDB" id="VectorBase:ASIS007459"/>
<evidence type="ECO:0000313" key="8">
    <source>
        <dbReference type="EMBL" id="KFB42873.1"/>
    </source>
</evidence>
<reference evidence="8 10" key="1">
    <citation type="journal article" date="2014" name="BMC Genomics">
        <title>Genome sequence of Anopheles sinensis provides insight into genetics basis of mosquito competence for malaria parasites.</title>
        <authorList>
            <person name="Zhou D."/>
            <person name="Zhang D."/>
            <person name="Ding G."/>
            <person name="Shi L."/>
            <person name="Hou Q."/>
            <person name="Ye Y."/>
            <person name="Xu Y."/>
            <person name="Zhou H."/>
            <person name="Xiong C."/>
            <person name="Li S."/>
            <person name="Yu J."/>
            <person name="Hong S."/>
            <person name="Yu X."/>
            <person name="Zou P."/>
            <person name="Chen C."/>
            <person name="Chang X."/>
            <person name="Wang W."/>
            <person name="Lv Y."/>
            <person name="Sun Y."/>
            <person name="Ma L."/>
            <person name="Shen B."/>
            <person name="Zhu C."/>
        </authorList>
    </citation>
    <scope>NUCLEOTIDE SEQUENCE [LARGE SCALE GENOMIC DNA]</scope>
</reference>
<dbReference type="OrthoDB" id="7759914at2759"/>
<sequence>MDSSITNVLLLVLAVVSCGPAGSCAKERSNLIVGGFRVGIEEVPYQCAIFRDKEFKCGGSIIGPHWIVTAQHCAPDTRAERYEVVVGVDTPDSGQLLPVDAVYLPADNPDLTTFDIALLRLARRLVFSARVSCIPLWSSKKFPAPGAAGYISGYGKTLERSLDTPLKAAVVAVLPQKECFSFYPDAGQVKPYQFCAGFEGGMVDTCQGDSGGPLVVNGELAGVTDWGIGCARALAPGVYMAVSSFSDWVHQIVGEQRNRKHRVLCADKHPKG</sequence>
<dbReference type="PRINTS" id="PR00722">
    <property type="entry name" value="CHYMOTRYPSIN"/>
</dbReference>
<evidence type="ECO:0000313" key="10">
    <source>
        <dbReference type="Proteomes" id="UP000030765"/>
    </source>
</evidence>
<keyword evidence="4" id="KW-1015">Disulfide bond</keyword>
<feature type="domain" description="Peptidase S1" evidence="7">
    <location>
        <begin position="32"/>
        <end position="254"/>
    </location>
</feature>
<dbReference type="SUPFAM" id="SSF50494">
    <property type="entry name" value="Trypsin-like serine proteases"/>
    <property type="match status" value="1"/>
</dbReference>
<dbReference type="InterPro" id="IPR001254">
    <property type="entry name" value="Trypsin_dom"/>
</dbReference>
<feature type="signal peptide" evidence="6">
    <location>
        <begin position="1"/>
        <end position="25"/>
    </location>
</feature>
<evidence type="ECO:0000256" key="3">
    <source>
        <dbReference type="ARBA" id="ARBA00022825"/>
    </source>
</evidence>
<dbReference type="Proteomes" id="UP000030765">
    <property type="component" value="Unassembled WGS sequence"/>
</dbReference>
<dbReference type="InterPro" id="IPR033116">
    <property type="entry name" value="TRYPSIN_SER"/>
</dbReference>
<dbReference type="STRING" id="74873.A0A084VY29"/>
<evidence type="ECO:0000313" key="9">
    <source>
        <dbReference type="EnsemblMetazoa" id="ASIC010627-PA"/>
    </source>
</evidence>
<evidence type="ECO:0000259" key="7">
    <source>
        <dbReference type="PROSITE" id="PS50240"/>
    </source>
</evidence>
<evidence type="ECO:0000256" key="6">
    <source>
        <dbReference type="SAM" id="SignalP"/>
    </source>
</evidence>
<dbReference type="VEuPathDB" id="VectorBase:ASIC010627"/>
<reference evidence="9" key="2">
    <citation type="submission" date="2020-05" db="UniProtKB">
        <authorList>
            <consortium name="EnsemblMetazoa"/>
        </authorList>
    </citation>
    <scope>IDENTIFICATION</scope>
</reference>
<dbReference type="PANTHER" id="PTHR24264:SF54">
    <property type="entry name" value="PEPTIDASE S1 DOMAIN-CONTAINING PROTEIN"/>
    <property type="match status" value="1"/>
</dbReference>
<feature type="chain" id="PRO_5001784261" evidence="6">
    <location>
        <begin position="26"/>
        <end position="272"/>
    </location>
</feature>
<keyword evidence="1" id="KW-0645">Protease</keyword>
<dbReference type="EnsemblMetazoa" id="ASIC010627-RA">
    <property type="protein sequence ID" value="ASIC010627-PA"/>
    <property type="gene ID" value="ASIC010627"/>
</dbReference>
<dbReference type="EMBL" id="KE525226">
    <property type="protein sequence ID" value="KFB42873.1"/>
    <property type="molecule type" value="Genomic_DNA"/>
</dbReference>
<keyword evidence="10" id="KW-1185">Reference proteome</keyword>
<organism evidence="8">
    <name type="scientific">Anopheles sinensis</name>
    <name type="common">Mosquito</name>
    <dbReference type="NCBI Taxonomy" id="74873"/>
    <lineage>
        <taxon>Eukaryota</taxon>
        <taxon>Metazoa</taxon>
        <taxon>Ecdysozoa</taxon>
        <taxon>Arthropoda</taxon>
        <taxon>Hexapoda</taxon>
        <taxon>Insecta</taxon>
        <taxon>Pterygota</taxon>
        <taxon>Neoptera</taxon>
        <taxon>Endopterygota</taxon>
        <taxon>Diptera</taxon>
        <taxon>Nematocera</taxon>
        <taxon>Culicoidea</taxon>
        <taxon>Culicidae</taxon>
        <taxon>Anophelinae</taxon>
        <taxon>Anopheles</taxon>
    </lineage>
</organism>
<evidence type="ECO:0000256" key="4">
    <source>
        <dbReference type="ARBA" id="ARBA00023157"/>
    </source>
</evidence>
<accession>A0A084VY29</accession>
<evidence type="ECO:0000256" key="5">
    <source>
        <dbReference type="ARBA" id="ARBA00024195"/>
    </source>
</evidence>
<keyword evidence="3" id="KW-0720">Serine protease</keyword>
<dbReference type="FunFam" id="2.40.10.10:FF:000002">
    <property type="entry name" value="Transmembrane protease serine"/>
    <property type="match status" value="1"/>
</dbReference>
<dbReference type="GO" id="GO:0004252">
    <property type="term" value="F:serine-type endopeptidase activity"/>
    <property type="evidence" value="ECO:0007669"/>
    <property type="project" value="InterPro"/>
</dbReference>
<protein>
    <submittedName>
        <fullName evidence="8">AGAP008276-PA-like protein</fullName>
    </submittedName>
</protein>
<dbReference type="PROSITE" id="PS50240">
    <property type="entry name" value="TRYPSIN_DOM"/>
    <property type="match status" value="1"/>
</dbReference>
<dbReference type="InterPro" id="IPR043504">
    <property type="entry name" value="Peptidase_S1_PA_chymotrypsin"/>
</dbReference>
<comment type="similarity">
    <text evidence="5">Belongs to the peptidase S1 family. CLIP subfamily.</text>
</comment>
<dbReference type="Pfam" id="PF00089">
    <property type="entry name" value="Trypsin"/>
    <property type="match status" value="1"/>
</dbReference>
<evidence type="ECO:0000256" key="2">
    <source>
        <dbReference type="ARBA" id="ARBA00022801"/>
    </source>
</evidence>
<dbReference type="CDD" id="cd00190">
    <property type="entry name" value="Tryp_SPc"/>
    <property type="match status" value="1"/>
</dbReference>
<name>A0A084VY29_ANOSI</name>
<evidence type="ECO:0000256" key="1">
    <source>
        <dbReference type="ARBA" id="ARBA00022670"/>
    </source>
</evidence>
<proteinExistence type="inferred from homology"/>
<keyword evidence="2" id="KW-0378">Hydrolase</keyword>
<dbReference type="EMBL" id="ATLV01018260">
    <property type="status" value="NOT_ANNOTATED_CDS"/>
    <property type="molecule type" value="Genomic_DNA"/>
</dbReference>
<dbReference type="AlphaFoldDB" id="A0A084VY29"/>
<dbReference type="InterPro" id="IPR001314">
    <property type="entry name" value="Peptidase_S1A"/>
</dbReference>
<keyword evidence="6" id="KW-0732">Signal</keyword>
<dbReference type="GO" id="GO:0006508">
    <property type="term" value="P:proteolysis"/>
    <property type="evidence" value="ECO:0007669"/>
    <property type="project" value="UniProtKB-KW"/>
</dbReference>
<dbReference type="OMA" id="PGVYMSV"/>
<gene>
    <name evidence="8" type="ORF">ZHAS_00010627</name>
</gene>